<dbReference type="AlphaFoldDB" id="A0A554RXC5"/>
<name>A0A554RXC5_9ACTN</name>
<keyword evidence="3" id="KW-1185">Reference proteome</keyword>
<evidence type="ECO:0000256" key="1">
    <source>
        <dbReference type="SAM" id="MobiDB-lite"/>
    </source>
</evidence>
<dbReference type="Proteomes" id="UP000316988">
    <property type="component" value="Unassembled WGS sequence"/>
</dbReference>
<dbReference type="EMBL" id="VLNT01000012">
    <property type="protein sequence ID" value="TSD58759.1"/>
    <property type="molecule type" value="Genomic_DNA"/>
</dbReference>
<proteinExistence type="predicted"/>
<accession>A0A554RXC5</accession>
<reference evidence="2 3" key="1">
    <citation type="submission" date="2019-07" db="EMBL/GenBank/DDBJ databases">
        <authorList>
            <person name="Zhao L.H."/>
        </authorList>
    </citation>
    <scope>NUCLEOTIDE SEQUENCE [LARGE SCALE GENOMIC DNA]</scope>
    <source>
        <strain evidence="2 3">Co35</strain>
    </source>
</reference>
<sequence>MRVMGVDFVEPHSDVPPSPGRAQAWQDLDGSGDFELRYVDHRGELVRASLEPADGYSIAGEWLGRHRVLALVSPHRGEVAGGRYAHSQGWRHVAVTRPGDGETIGLALLP</sequence>
<evidence type="ECO:0000313" key="3">
    <source>
        <dbReference type="Proteomes" id="UP000316988"/>
    </source>
</evidence>
<comment type="caution">
    <text evidence="2">The sequence shown here is derived from an EMBL/GenBank/DDBJ whole genome shotgun (WGS) entry which is preliminary data.</text>
</comment>
<protein>
    <submittedName>
        <fullName evidence="2">Uncharacterized protein</fullName>
    </submittedName>
</protein>
<evidence type="ECO:0000313" key="2">
    <source>
        <dbReference type="EMBL" id="TSD58759.1"/>
    </source>
</evidence>
<organism evidence="2 3">
    <name type="scientific">Aeromicrobium piscarium</name>
    <dbReference type="NCBI Taxonomy" id="2590901"/>
    <lineage>
        <taxon>Bacteria</taxon>
        <taxon>Bacillati</taxon>
        <taxon>Actinomycetota</taxon>
        <taxon>Actinomycetes</taxon>
        <taxon>Propionibacteriales</taxon>
        <taxon>Nocardioidaceae</taxon>
        <taxon>Aeromicrobium</taxon>
    </lineage>
</organism>
<gene>
    <name evidence="2" type="ORF">FNM00_13965</name>
</gene>
<dbReference type="RefSeq" id="WP_143914163.1">
    <property type="nucleotide sequence ID" value="NZ_VLNT01000012.1"/>
</dbReference>
<dbReference type="OrthoDB" id="9780088at2"/>
<feature type="region of interest" description="Disordered" evidence="1">
    <location>
        <begin position="1"/>
        <end position="21"/>
    </location>
</feature>